<dbReference type="InterPro" id="IPR018310">
    <property type="entry name" value="Put_endonuclease_Z1-dom"/>
</dbReference>
<dbReference type="RefSeq" id="WP_240096302.1">
    <property type="nucleotide sequence ID" value="NZ_JAJSON010000010.1"/>
</dbReference>
<accession>A0A9X1UWF4</accession>
<reference evidence="3" key="1">
    <citation type="submission" date="2021-12" db="EMBL/GenBank/DDBJ databases">
        <title>Description of Gramella crocea sp. nov., a new bacterium isolated from activated sludge.</title>
        <authorList>
            <person name="Zhang X."/>
        </authorList>
    </citation>
    <scope>NUCLEOTIDE SEQUENCE</scope>
    <source>
        <strain evidence="3">YB25</strain>
    </source>
</reference>
<gene>
    <name evidence="3" type="ORF">LU635_03690</name>
</gene>
<keyword evidence="4" id="KW-1185">Reference proteome</keyword>
<dbReference type="AlphaFoldDB" id="A0A9X1UWF4"/>
<evidence type="ECO:0000256" key="1">
    <source>
        <dbReference type="SAM" id="MobiDB-lite"/>
    </source>
</evidence>
<protein>
    <recommendedName>
        <fullName evidence="2">Putative endonuclease Z1 domain-containing protein</fullName>
    </recommendedName>
</protein>
<feature type="domain" description="Putative endonuclease Z1" evidence="2">
    <location>
        <begin position="421"/>
        <end position="664"/>
    </location>
</feature>
<comment type="caution">
    <text evidence="3">The sequence shown here is derived from an EMBL/GenBank/DDBJ whole genome shotgun (WGS) entry which is preliminary data.</text>
</comment>
<dbReference type="EMBL" id="JAJSON010000010">
    <property type="protein sequence ID" value="MCG9970729.1"/>
    <property type="molecule type" value="Genomic_DNA"/>
</dbReference>
<sequence length="925" mass="105824">MDQFENARNVCHIFLNGIKNKGKITVEDVAKVVENPLLKQQYPKVDFEELIAQLESDLEIYSGNATELIDKNVKPWLSQYKADIDWELWNRYRMYLKAKDGSFPVDNLDDLTDKILDKCANPKKSGSWDRRGMVVGNVQSGKTANYTGLINKATDAGYKLIIVIAGIHNALRSQTQTRIDEGYIGRDSADFIQRQKSVKVGVGEYSSETEIYSYTSSDHKGDFNRNIASRINVPIGGKSPTVLVIKKNKSILENLILWLNQFAAENGKGDRKILNVPVLVIDDEADNASVNSGTELDVRTINRLIRTLLNLFNQNTFIGYTATPYANLFIPSGWSENLETMVKDVRLKVGEDLFPRDFIVNIPPPSNYIGAAQVFGFENDQTGEELEGLDIIRLAEDQEPYFPVKINKENSDDLPDDIPDSLREAIKAFILTSAIRRVRGHHKKHNSMLVHVALRVAWIDRIAWHVNEVVRDYSRQIKSQQGTLLDELERLFYNDFLPTTNEVLNNLSYNDPKIKKHAWEEVREELLQAVTKIQVRSVHGTKNTRYLEYHGIEEINYSDYENGLSVIAVGGNKLARGITLEGLSVSYYLRTTRMYDSLMQMGRWFGYRPGYVDLCRLYTTEKLINWYRHITMATEEMRADFDEMAANNDRPEDFQLKVRTHPGMLMITSVTKMKDHEKIRVGFSGKLIQTYVFEKSQRIVDNNYEAFKALLNRLNAPDEKESNRGINALVWENIDAEFIGDFITTYQTDYLRNDILQSYIESQNQKNKLKTWSVALILNSGKTITTKGELAGKEVQDHTFNWKNGSLTGGLPARNLFDGINEMRVKGKKNAILDKRARMIDLNLPSNSSEQAIKNKRNEKEQPLLVIMPLDPRVSPDLNPSKPLIGFGLIFPDFEGEESYEYAARPMQKDFEDEFQDDDDQSENE</sequence>
<dbReference type="Pfam" id="PF10593">
    <property type="entry name" value="Z1"/>
    <property type="match status" value="1"/>
</dbReference>
<evidence type="ECO:0000313" key="3">
    <source>
        <dbReference type="EMBL" id="MCG9970729.1"/>
    </source>
</evidence>
<feature type="region of interest" description="Disordered" evidence="1">
    <location>
        <begin position="903"/>
        <end position="925"/>
    </location>
</feature>
<proteinExistence type="predicted"/>
<name>A0A9X1UWF4_9FLAO</name>
<evidence type="ECO:0000259" key="2">
    <source>
        <dbReference type="Pfam" id="PF10593"/>
    </source>
</evidence>
<feature type="compositionally biased region" description="Acidic residues" evidence="1">
    <location>
        <begin position="911"/>
        <end position="925"/>
    </location>
</feature>
<organism evidence="3 4">
    <name type="scientific">Christiangramia crocea</name>
    <dbReference type="NCBI Taxonomy" id="2904124"/>
    <lineage>
        <taxon>Bacteria</taxon>
        <taxon>Pseudomonadati</taxon>
        <taxon>Bacteroidota</taxon>
        <taxon>Flavobacteriia</taxon>
        <taxon>Flavobacteriales</taxon>
        <taxon>Flavobacteriaceae</taxon>
        <taxon>Christiangramia</taxon>
    </lineage>
</organism>
<evidence type="ECO:0000313" key="4">
    <source>
        <dbReference type="Proteomes" id="UP001139344"/>
    </source>
</evidence>
<dbReference type="Proteomes" id="UP001139344">
    <property type="component" value="Unassembled WGS sequence"/>
</dbReference>